<dbReference type="Proteomes" id="UP001596058">
    <property type="component" value="Unassembled WGS sequence"/>
</dbReference>
<dbReference type="RefSeq" id="WP_379518283.1">
    <property type="nucleotide sequence ID" value="NZ_JBHSPA010000041.1"/>
</dbReference>
<dbReference type="EMBL" id="JBHSPA010000041">
    <property type="protein sequence ID" value="MFC5828784.1"/>
    <property type="molecule type" value="Genomic_DNA"/>
</dbReference>
<feature type="signal peptide" evidence="1">
    <location>
        <begin position="1"/>
        <end position="28"/>
    </location>
</feature>
<comment type="caution">
    <text evidence="2">The sequence shown here is derived from an EMBL/GenBank/DDBJ whole genome shotgun (WGS) entry which is preliminary data.</text>
</comment>
<keyword evidence="1" id="KW-0732">Signal</keyword>
<reference evidence="3" key="1">
    <citation type="journal article" date="2019" name="Int. J. Syst. Evol. Microbiol.">
        <title>The Global Catalogue of Microorganisms (GCM) 10K type strain sequencing project: providing services to taxonomists for standard genome sequencing and annotation.</title>
        <authorList>
            <consortium name="The Broad Institute Genomics Platform"/>
            <consortium name="The Broad Institute Genome Sequencing Center for Infectious Disease"/>
            <person name="Wu L."/>
            <person name="Ma J."/>
        </authorList>
    </citation>
    <scope>NUCLEOTIDE SEQUENCE [LARGE SCALE GENOMIC DNA]</scope>
    <source>
        <strain evidence="3">CCUG 53903</strain>
    </source>
</reference>
<feature type="chain" id="PRO_5046674899" description="Secreted protein" evidence="1">
    <location>
        <begin position="29"/>
        <end position="129"/>
    </location>
</feature>
<keyword evidence="3" id="KW-1185">Reference proteome</keyword>
<accession>A0ABW1CTD6</accession>
<evidence type="ECO:0000313" key="2">
    <source>
        <dbReference type="EMBL" id="MFC5828784.1"/>
    </source>
</evidence>
<proteinExistence type="predicted"/>
<gene>
    <name evidence="2" type="ORF">ACFPZ3_33370</name>
</gene>
<sequence length="129" mass="13877">MITTKMRARLTAAVLAGTAILAPTAAYAAAPSPYAQAAAAVQRDGTLDHGKNIVSVTRWGTGRYCVRVGADIDLSKEVVQVTPWRDYNKTYGIWTPHSHCNNQINTILVAVNESDTKQAADAGFYLTIP</sequence>
<evidence type="ECO:0008006" key="4">
    <source>
        <dbReference type="Google" id="ProtNLM"/>
    </source>
</evidence>
<organism evidence="2 3">
    <name type="scientific">Nonomuraea insulae</name>
    <dbReference type="NCBI Taxonomy" id="1616787"/>
    <lineage>
        <taxon>Bacteria</taxon>
        <taxon>Bacillati</taxon>
        <taxon>Actinomycetota</taxon>
        <taxon>Actinomycetes</taxon>
        <taxon>Streptosporangiales</taxon>
        <taxon>Streptosporangiaceae</taxon>
        <taxon>Nonomuraea</taxon>
    </lineage>
</organism>
<evidence type="ECO:0000256" key="1">
    <source>
        <dbReference type="SAM" id="SignalP"/>
    </source>
</evidence>
<protein>
    <recommendedName>
        <fullName evidence="4">Secreted protein</fullName>
    </recommendedName>
</protein>
<evidence type="ECO:0000313" key="3">
    <source>
        <dbReference type="Proteomes" id="UP001596058"/>
    </source>
</evidence>
<name>A0ABW1CTD6_9ACTN</name>